<comment type="caution">
    <text evidence="1">The sequence shown here is derived from an EMBL/GenBank/DDBJ whole genome shotgun (WGS) entry which is preliminary data.</text>
</comment>
<name>A0A1G1VDP9_9BACT</name>
<protein>
    <submittedName>
        <fullName evidence="1">Uncharacterized protein</fullName>
    </submittedName>
</protein>
<accession>A0A1G1VDP9</accession>
<evidence type="ECO:0000313" key="1">
    <source>
        <dbReference type="EMBL" id="OGY13489.1"/>
    </source>
</evidence>
<dbReference type="AlphaFoldDB" id="A0A1G1VDP9"/>
<gene>
    <name evidence="1" type="ORF">A3A58_01800</name>
</gene>
<organism evidence="1 2">
    <name type="scientific">Candidatus Blackburnbacteria bacterium RIFCSPLOWO2_01_FULL_41_27</name>
    <dbReference type="NCBI Taxonomy" id="1797520"/>
    <lineage>
        <taxon>Bacteria</taxon>
        <taxon>Candidatus Blackburniibacteriota</taxon>
    </lineage>
</organism>
<sequence length="87" mass="9436">MEMNTAPIQALALDAKTLQFAVTALANQVKDQTIVLIVKVQKPNVPTEVNNTILETSVMTVQVIRLVVGEKPEKAYLMSATQTARGV</sequence>
<reference evidence="1 2" key="1">
    <citation type="journal article" date="2016" name="Nat. Commun.">
        <title>Thousands of microbial genomes shed light on interconnected biogeochemical processes in an aquifer system.</title>
        <authorList>
            <person name="Anantharaman K."/>
            <person name="Brown C.T."/>
            <person name="Hug L.A."/>
            <person name="Sharon I."/>
            <person name="Castelle C.J."/>
            <person name="Probst A.J."/>
            <person name="Thomas B.C."/>
            <person name="Singh A."/>
            <person name="Wilkins M.J."/>
            <person name="Karaoz U."/>
            <person name="Brodie E.L."/>
            <person name="Williams K.H."/>
            <person name="Hubbard S.S."/>
            <person name="Banfield J.F."/>
        </authorList>
    </citation>
    <scope>NUCLEOTIDE SEQUENCE [LARGE SCALE GENOMIC DNA]</scope>
</reference>
<proteinExistence type="predicted"/>
<dbReference type="EMBL" id="MHCD01000033">
    <property type="protein sequence ID" value="OGY13489.1"/>
    <property type="molecule type" value="Genomic_DNA"/>
</dbReference>
<evidence type="ECO:0000313" key="2">
    <source>
        <dbReference type="Proteomes" id="UP000177685"/>
    </source>
</evidence>
<dbReference type="Proteomes" id="UP000177685">
    <property type="component" value="Unassembled WGS sequence"/>
</dbReference>